<reference evidence="2" key="1">
    <citation type="submission" date="2022-11" db="EMBL/GenBank/DDBJ databases">
        <authorList>
            <person name="Petersen C."/>
        </authorList>
    </citation>
    <scope>NUCLEOTIDE SEQUENCE</scope>
    <source>
        <strain evidence="2">IBT 34128</strain>
    </source>
</reference>
<organism evidence="2 3">
    <name type="scientific">Penicillium alfredii</name>
    <dbReference type="NCBI Taxonomy" id="1506179"/>
    <lineage>
        <taxon>Eukaryota</taxon>
        <taxon>Fungi</taxon>
        <taxon>Dikarya</taxon>
        <taxon>Ascomycota</taxon>
        <taxon>Pezizomycotina</taxon>
        <taxon>Eurotiomycetes</taxon>
        <taxon>Eurotiomycetidae</taxon>
        <taxon>Eurotiales</taxon>
        <taxon>Aspergillaceae</taxon>
        <taxon>Penicillium</taxon>
    </lineage>
</organism>
<evidence type="ECO:0000313" key="3">
    <source>
        <dbReference type="Proteomes" id="UP001141434"/>
    </source>
</evidence>
<dbReference type="Pfam" id="PF12138">
    <property type="entry name" value="Spherulin4"/>
    <property type="match status" value="1"/>
</dbReference>
<feature type="chain" id="PRO_5040883229" evidence="1">
    <location>
        <begin position="22"/>
        <end position="320"/>
    </location>
</feature>
<protein>
    <submittedName>
        <fullName evidence="2">Spherulation-specific family 4</fullName>
    </submittedName>
</protein>
<feature type="signal peptide" evidence="1">
    <location>
        <begin position="1"/>
        <end position="21"/>
    </location>
</feature>
<dbReference type="InterPro" id="IPR021986">
    <property type="entry name" value="Spherulin4"/>
</dbReference>
<dbReference type="PANTHER" id="PTHR35040:SF9">
    <property type="entry name" value="4-LIKE CELL SURFACE PROTEIN, PUTATIVE (AFU_ORTHOLOGUE AFUA_4G14080)-RELATED"/>
    <property type="match status" value="1"/>
</dbReference>
<sequence>MRGFSSLVGTALAMPSTLVSAHPRPHGHGGSHWLRPYNSNWDSVQSSGGPVSSATATPSASYIPLTSVAPTASSSAVSSASPVGVLLPLYTGPGENGDAWKPVYNAITSHSMVPFYVIINPDSGPGTTEEYIQAITKLKSSPNVQLLGYVPTTYAEKPNAEIEKVISTYGNWASYTANNITLSGMFFDEAPNTNDNAKIKYMQNIAQSARSKNMNTVVFNPGAKLEDAAAAQYFEAADFIVEFEKDYTEWQSESTEEKFSTTQYRSKDAVIVKQTPEDADIAAIVRDASNLGIGAVYLTHDGDYMRLDSVSKVALALAQA</sequence>
<dbReference type="OrthoDB" id="5342184at2759"/>
<dbReference type="EMBL" id="JAPMSZ010000004">
    <property type="protein sequence ID" value="KAJ5105707.1"/>
    <property type="molecule type" value="Genomic_DNA"/>
</dbReference>
<name>A0A9W9KHT9_9EURO</name>
<reference evidence="2" key="2">
    <citation type="journal article" date="2023" name="IMA Fungus">
        <title>Comparative genomic study of the Penicillium genus elucidates a diverse pangenome and 15 lateral gene transfer events.</title>
        <authorList>
            <person name="Petersen C."/>
            <person name="Sorensen T."/>
            <person name="Nielsen M.R."/>
            <person name="Sondergaard T.E."/>
            <person name="Sorensen J.L."/>
            <person name="Fitzpatrick D.A."/>
            <person name="Frisvad J.C."/>
            <person name="Nielsen K.L."/>
        </authorList>
    </citation>
    <scope>NUCLEOTIDE SEQUENCE</scope>
    <source>
        <strain evidence="2">IBT 34128</strain>
    </source>
</reference>
<dbReference type="Proteomes" id="UP001141434">
    <property type="component" value="Unassembled WGS sequence"/>
</dbReference>
<proteinExistence type="predicted"/>
<dbReference type="GeneID" id="81392804"/>
<dbReference type="AlphaFoldDB" id="A0A9W9KHT9"/>
<accession>A0A9W9KHT9</accession>
<dbReference type="PANTHER" id="PTHR35040">
    <property type="match status" value="1"/>
</dbReference>
<keyword evidence="3" id="KW-1185">Reference proteome</keyword>
<evidence type="ECO:0000256" key="1">
    <source>
        <dbReference type="SAM" id="SignalP"/>
    </source>
</evidence>
<comment type="caution">
    <text evidence="2">The sequence shown here is derived from an EMBL/GenBank/DDBJ whole genome shotgun (WGS) entry which is preliminary data.</text>
</comment>
<keyword evidence="1" id="KW-0732">Signal</keyword>
<evidence type="ECO:0000313" key="2">
    <source>
        <dbReference type="EMBL" id="KAJ5105707.1"/>
    </source>
</evidence>
<dbReference type="RefSeq" id="XP_056514703.1">
    <property type="nucleotide sequence ID" value="XM_056653636.1"/>
</dbReference>
<gene>
    <name evidence="2" type="ORF">NUU61_003054</name>
</gene>